<evidence type="ECO:0000313" key="2">
    <source>
        <dbReference type="Proteomes" id="UP000591272"/>
    </source>
</evidence>
<dbReference type="GO" id="GO:0008168">
    <property type="term" value="F:methyltransferase activity"/>
    <property type="evidence" value="ECO:0007669"/>
    <property type="project" value="UniProtKB-KW"/>
</dbReference>
<dbReference type="Gene3D" id="3.40.50.150">
    <property type="entry name" value="Vaccinia Virus protein VP39"/>
    <property type="match status" value="1"/>
</dbReference>
<dbReference type="RefSeq" id="WP_268247752.1">
    <property type="nucleotide sequence ID" value="NZ_BMRD01000002.1"/>
</dbReference>
<keyword evidence="2" id="KW-1185">Reference proteome</keyword>
<keyword evidence="1" id="KW-0489">Methyltransferase</keyword>
<proteinExistence type="predicted"/>
<dbReference type="Proteomes" id="UP000591272">
    <property type="component" value="Unassembled WGS sequence"/>
</dbReference>
<dbReference type="AlphaFoldDB" id="A0A7Y9GHK4"/>
<name>A0A7Y9GHK4_9ACTN</name>
<evidence type="ECO:0000313" key="1">
    <source>
        <dbReference type="EMBL" id="NYE16609.1"/>
    </source>
</evidence>
<sequence length="72" mass="7621">MTSAEVDPAVADHARRKLREVGCKVTVMTGDGALGFPPGAPFDRVTAARVMRWKRPSSGGTRWTVPPQTGGA</sequence>
<dbReference type="EMBL" id="JACCBT010000001">
    <property type="protein sequence ID" value="NYE16609.1"/>
    <property type="molecule type" value="Genomic_DNA"/>
</dbReference>
<protein>
    <submittedName>
        <fullName evidence="1">Protein-L-isoaspartate O-methyltransferase</fullName>
    </submittedName>
</protein>
<gene>
    <name evidence="1" type="ORF">BJ999_006905</name>
</gene>
<dbReference type="SUPFAM" id="SSF53335">
    <property type="entry name" value="S-adenosyl-L-methionine-dependent methyltransferases"/>
    <property type="match status" value="1"/>
</dbReference>
<dbReference type="Pfam" id="PF01135">
    <property type="entry name" value="PCMT"/>
    <property type="match status" value="1"/>
</dbReference>
<dbReference type="GO" id="GO:0032259">
    <property type="term" value="P:methylation"/>
    <property type="evidence" value="ECO:0007669"/>
    <property type="project" value="UniProtKB-KW"/>
</dbReference>
<reference evidence="1 2" key="1">
    <citation type="submission" date="2020-07" db="EMBL/GenBank/DDBJ databases">
        <title>Sequencing the genomes of 1000 actinobacteria strains.</title>
        <authorList>
            <person name="Klenk H.-P."/>
        </authorList>
    </citation>
    <scope>NUCLEOTIDE SEQUENCE [LARGE SCALE GENOMIC DNA]</scope>
    <source>
        <strain evidence="1 2">DSM 43461</strain>
    </source>
</reference>
<accession>A0A7Y9GHK4</accession>
<dbReference type="InterPro" id="IPR029063">
    <property type="entry name" value="SAM-dependent_MTases_sf"/>
</dbReference>
<comment type="caution">
    <text evidence="1">The sequence shown here is derived from an EMBL/GenBank/DDBJ whole genome shotgun (WGS) entry which is preliminary data.</text>
</comment>
<organism evidence="1 2">
    <name type="scientific">Actinomadura citrea</name>
    <dbReference type="NCBI Taxonomy" id="46158"/>
    <lineage>
        <taxon>Bacteria</taxon>
        <taxon>Bacillati</taxon>
        <taxon>Actinomycetota</taxon>
        <taxon>Actinomycetes</taxon>
        <taxon>Streptosporangiales</taxon>
        <taxon>Thermomonosporaceae</taxon>
        <taxon>Actinomadura</taxon>
    </lineage>
</organism>
<keyword evidence="1" id="KW-0808">Transferase</keyword>